<evidence type="ECO:0000313" key="1">
    <source>
        <dbReference type="EMBL" id="SHJ39487.1"/>
    </source>
</evidence>
<dbReference type="AlphaFoldDB" id="A0A1M6IYN3"/>
<evidence type="ECO:0000313" key="2">
    <source>
        <dbReference type="Proteomes" id="UP000184510"/>
    </source>
</evidence>
<accession>A0A1M6IYN3</accession>
<organism evidence="1 2">
    <name type="scientific">Rubritalea squalenifaciens DSM 18772</name>
    <dbReference type="NCBI Taxonomy" id="1123071"/>
    <lineage>
        <taxon>Bacteria</taxon>
        <taxon>Pseudomonadati</taxon>
        <taxon>Verrucomicrobiota</taxon>
        <taxon>Verrucomicrobiia</taxon>
        <taxon>Verrucomicrobiales</taxon>
        <taxon>Rubritaleaceae</taxon>
        <taxon>Rubritalea</taxon>
    </lineage>
</organism>
<dbReference type="InParanoid" id="A0A1M6IYN3"/>
<protein>
    <recommendedName>
        <fullName evidence="3">DUF2931 family protein</fullName>
    </recommendedName>
</protein>
<gene>
    <name evidence="1" type="ORF">SAMN02745181_1953</name>
</gene>
<sequence length="406" mass="46321">MLSVCFTAIAGQSQAHELHEWGTFTTVSGSDGVMLAGLQVEEEYLPYFVGGHQNLNPRAFKGLMRPVRNVRVKMETPVIYFYGDKREKVSVHVGFNGGTVSQWFPPRTSGDTPPKMVKLRPEERGKVAPVAFPAINPSAPMAFPMGGYKAWDFEEEYKGFIHWDTEIIPRNEVDSSKYFRTGETPNWIYPQVPHSNIVKVGEVYEQYLFYRGLGNFTLPLTLSVDSAETLSMDFKGSQNIPFALAYERVAGKVRYKVFAEGLEMNSHTEISQSNGWTEMDLSPESNQIIYREMRDGLMAQGLNQHEADGMVKTWWNSYFGHDGLRVFWVLPENEVERILPMKVSPEPEKKVRVIVGRSEVLRPSFEKQLLAQHAAAEEKKQLPHYSGRYYEAYTERVQALKKVTKK</sequence>
<dbReference type="EMBL" id="FQYR01000003">
    <property type="protein sequence ID" value="SHJ39487.1"/>
    <property type="molecule type" value="Genomic_DNA"/>
</dbReference>
<reference evidence="1 2" key="1">
    <citation type="submission" date="2016-11" db="EMBL/GenBank/DDBJ databases">
        <authorList>
            <person name="Jaros S."/>
            <person name="Januszkiewicz K."/>
            <person name="Wedrychowicz H."/>
        </authorList>
    </citation>
    <scope>NUCLEOTIDE SEQUENCE [LARGE SCALE GENOMIC DNA]</scope>
    <source>
        <strain evidence="1 2">DSM 18772</strain>
    </source>
</reference>
<name>A0A1M6IYN3_9BACT</name>
<proteinExistence type="predicted"/>
<evidence type="ECO:0008006" key="3">
    <source>
        <dbReference type="Google" id="ProtNLM"/>
    </source>
</evidence>
<dbReference type="Proteomes" id="UP000184510">
    <property type="component" value="Unassembled WGS sequence"/>
</dbReference>
<keyword evidence="2" id="KW-1185">Reference proteome</keyword>